<evidence type="ECO:0000256" key="1">
    <source>
        <dbReference type="SAM" id="MobiDB-lite"/>
    </source>
</evidence>
<proteinExistence type="predicted"/>
<organism evidence="2 3">
    <name type="scientific">Fuerstiella marisgermanici</name>
    <dbReference type="NCBI Taxonomy" id="1891926"/>
    <lineage>
        <taxon>Bacteria</taxon>
        <taxon>Pseudomonadati</taxon>
        <taxon>Planctomycetota</taxon>
        <taxon>Planctomycetia</taxon>
        <taxon>Planctomycetales</taxon>
        <taxon>Planctomycetaceae</taxon>
        <taxon>Fuerstiella</taxon>
    </lineage>
</organism>
<evidence type="ECO:0008006" key="4">
    <source>
        <dbReference type="Google" id="ProtNLM"/>
    </source>
</evidence>
<dbReference type="EMBL" id="CP017641">
    <property type="protein sequence ID" value="APZ93284.1"/>
    <property type="molecule type" value="Genomic_DNA"/>
</dbReference>
<dbReference type="OrthoDB" id="259501at2"/>
<protein>
    <recommendedName>
        <fullName evidence="4">DNA-directed RNA polymerase</fullName>
    </recommendedName>
</protein>
<sequence length="508" mass="58740">MSKGRVNAFSSATRPRSVHKKDKAIRHAKRKNTPQNVAGRRDPVFIYIPDGFEPSEVLPNQLQQHADSACYLLHRIIWGRATKRASESGFVNLKADYLRDVIPKRALKRLIDCLIDRNIIECDRYFIRGKKCFGYRLSNDYFQRPIVRHQLSGTKVAENIRRIRRVKYKSIRLDVHCHLRKQFRQLDINLEQALEDLAHLDSFEVVKIPALQVANKDFRFSVCRYGRIHTDLTNCHSLIRSSLTVNGDHLVSIDIKNSQPLFLSLLLINYRRSGNRILPIKRFQDSSSNPYAGLDELIRKTVHPIILNTNNPQSPAVLLSNTTVQTVQGVSQDIAADEFRTTGGCPKARAVNNALLSNDEQWFVELCEQGRLYEQLMETAEIPVRSWAKEAMFEILYGKNTLRTPAKSCFTEMFPKVAEVVRVHKRKDHRFLARLLQNVESDFVINTVCRRLMMERPEIPVFTIHDSIMTTPEHVEYVNRVFQDEFGDLGITPKLQFTNYSRSNNHDK</sequence>
<name>A0A1P8WGU6_9PLAN</name>
<dbReference type="AlphaFoldDB" id="A0A1P8WGU6"/>
<evidence type="ECO:0000313" key="2">
    <source>
        <dbReference type="EMBL" id="APZ93284.1"/>
    </source>
</evidence>
<accession>A0A1P8WGU6</accession>
<dbReference type="KEGG" id="fmr:Fuma_02901"/>
<dbReference type="Proteomes" id="UP000187735">
    <property type="component" value="Chromosome"/>
</dbReference>
<gene>
    <name evidence="2" type="ORF">Fuma_02901</name>
</gene>
<keyword evidence="3" id="KW-1185">Reference proteome</keyword>
<evidence type="ECO:0000313" key="3">
    <source>
        <dbReference type="Proteomes" id="UP000187735"/>
    </source>
</evidence>
<dbReference type="STRING" id="1891926.Fuma_02901"/>
<reference evidence="2 3" key="1">
    <citation type="journal article" date="2016" name="Front. Microbiol.">
        <title>Fuerstia marisgermanicae gen. nov., sp. nov., an Unusual Member of the Phylum Planctomycetes from the German Wadden Sea.</title>
        <authorList>
            <person name="Kohn T."/>
            <person name="Heuer A."/>
            <person name="Jogler M."/>
            <person name="Vollmers J."/>
            <person name="Boedeker C."/>
            <person name="Bunk B."/>
            <person name="Rast P."/>
            <person name="Borchert D."/>
            <person name="Glockner I."/>
            <person name="Freese H.M."/>
            <person name="Klenk H.P."/>
            <person name="Overmann J."/>
            <person name="Kaster A.K."/>
            <person name="Rohde M."/>
            <person name="Wiegand S."/>
            <person name="Jogler C."/>
        </authorList>
    </citation>
    <scope>NUCLEOTIDE SEQUENCE [LARGE SCALE GENOMIC DNA]</scope>
    <source>
        <strain evidence="2 3">NH11</strain>
    </source>
</reference>
<feature type="region of interest" description="Disordered" evidence="1">
    <location>
        <begin position="1"/>
        <end position="36"/>
    </location>
</feature>
<feature type="compositionally biased region" description="Basic residues" evidence="1">
    <location>
        <begin position="16"/>
        <end position="32"/>
    </location>
</feature>